<feature type="active site" description="O-(5'-phospho-DNA)-serine intermediate" evidence="4">
    <location>
        <position position="19"/>
    </location>
</feature>
<evidence type="ECO:0000313" key="6">
    <source>
        <dbReference type="EMBL" id="CRL92655.1"/>
    </source>
</evidence>
<keyword evidence="3" id="KW-0233">DNA recombination</keyword>
<evidence type="ECO:0000259" key="5">
    <source>
        <dbReference type="PROSITE" id="PS51736"/>
    </source>
</evidence>
<dbReference type="InterPro" id="IPR006119">
    <property type="entry name" value="Resolv_N"/>
</dbReference>
<accession>A0A0S4I3J3</accession>
<dbReference type="GO" id="GO:0015074">
    <property type="term" value="P:DNA integration"/>
    <property type="evidence" value="ECO:0007669"/>
    <property type="project" value="UniProtKB-KW"/>
</dbReference>
<evidence type="ECO:0000256" key="3">
    <source>
        <dbReference type="ARBA" id="ARBA00023172"/>
    </source>
</evidence>
<dbReference type="GO" id="GO:0003677">
    <property type="term" value="F:DNA binding"/>
    <property type="evidence" value="ECO:0007669"/>
    <property type="project" value="UniProtKB-KW"/>
</dbReference>
<dbReference type="Gene3D" id="3.40.50.1390">
    <property type="entry name" value="Resolvase, N-terminal catalytic domain"/>
    <property type="match status" value="1"/>
</dbReference>
<keyword evidence="2" id="KW-0238">DNA-binding</keyword>
<name>A0A0S4I3J3_STAPS</name>
<evidence type="ECO:0000256" key="4">
    <source>
        <dbReference type="PROSITE-ProRule" id="PRU10137"/>
    </source>
</evidence>
<dbReference type="InterPro" id="IPR036162">
    <property type="entry name" value="Resolvase-like_N_sf"/>
</dbReference>
<evidence type="ECO:0000256" key="2">
    <source>
        <dbReference type="ARBA" id="ARBA00023125"/>
    </source>
</evidence>
<dbReference type="InterPro" id="IPR006118">
    <property type="entry name" value="Recombinase_CS"/>
</dbReference>
<sequence length="50" mass="5911">MKNMKEMKRKSVGCYVRVSTISQDIDKFSINGQITQIKEYCQQGNYELLY</sequence>
<proteinExistence type="predicted"/>
<dbReference type="PROSITE" id="PS00397">
    <property type="entry name" value="RECOMBINASES_1"/>
    <property type="match status" value="1"/>
</dbReference>
<feature type="domain" description="Resolvase/invertase-type recombinase catalytic" evidence="5">
    <location>
        <begin position="11"/>
        <end position="50"/>
    </location>
</feature>
<reference evidence="6" key="1">
    <citation type="journal article" date="2015" name="Antimicrob. Agents Chemother.">
        <title>Characterization of a Novel Composite Staphylococcal Cassette Chromosome mec in Methicillin-Resistant Staphylococcus pseudintermedius from Thailand.</title>
        <authorList>
            <person name="Chanchaithong P."/>
            <person name="Prapasarakul N."/>
            <person name="Perreten V."/>
            <person name="Schwendener S."/>
        </authorList>
    </citation>
    <scope>NUCLEOTIDE SEQUENCE</scope>
    <source>
        <strain evidence="6">AI16</strain>
    </source>
</reference>
<dbReference type="GO" id="GO:0000150">
    <property type="term" value="F:DNA strand exchange activity"/>
    <property type="evidence" value="ECO:0007669"/>
    <property type="project" value="InterPro"/>
</dbReference>
<protein>
    <recommendedName>
        <fullName evidence="5">Resolvase/invertase-type recombinase catalytic domain-containing protein</fullName>
    </recommendedName>
</protein>
<dbReference type="AlphaFoldDB" id="A0A0S4I3J3"/>
<dbReference type="EMBL" id="LN864705">
    <property type="protein sequence ID" value="CRL92655.1"/>
    <property type="molecule type" value="Genomic_DNA"/>
</dbReference>
<evidence type="ECO:0000256" key="1">
    <source>
        <dbReference type="ARBA" id="ARBA00022908"/>
    </source>
</evidence>
<dbReference type="PROSITE" id="PS51736">
    <property type="entry name" value="RECOMBINASES_3"/>
    <property type="match status" value="1"/>
</dbReference>
<organism evidence="6">
    <name type="scientific">Staphylococcus pseudintermedius</name>
    <dbReference type="NCBI Taxonomy" id="283734"/>
    <lineage>
        <taxon>Bacteria</taxon>
        <taxon>Bacillati</taxon>
        <taxon>Bacillota</taxon>
        <taxon>Bacilli</taxon>
        <taxon>Bacillales</taxon>
        <taxon>Staphylococcaceae</taxon>
        <taxon>Staphylococcus</taxon>
        <taxon>Staphylococcus intermedius group</taxon>
    </lineage>
</organism>
<keyword evidence="1" id="KW-0229">DNA integration</keyword>